<feature type="transmembrane region" description="Helical" evidence="5">
    <location>
        <begin position="139"/>
        <end position="160"/>
    </location>
</feature>
<dbReference type="SUPFAM" id="SSF55073">
    <property type="entry name" value="Nucleotide cyclase"/>
    <property type="match status" value="1"/>
</dbReference>
<dbReference type="PANTHER" id="PTHR45138">
    <property type="entry name" value="REGULATORY COMPONENTS OF SENSORY TRANSDUCTION SYSTEM"/>
    <property type="match status" value="1"/>
</dbReference>
<gene>
    <name evidence="7" type="ORF">PHACT_03990</name>
</gene>
<feature type="coiled-coil region" evidence="4">
    <location>
        <begin position="323"/>
        <end position="350"/>
    </location>
</feature>
<evidence type="ECO:0000313" key="8">
    <source>
        <dbReference type="Proteomes" id="UP000175669"/>
    </source>
</evidence>
<keyword evidence="5" id="KW-1133">Transmembrane helix</keyword>
<comment type="catalytic activity">
    <reaction evidence="3">
        <text>2 GTP = 3',3'-c-di-GMP + 2 diphosphate</text>
        <dbReference type="Rhea" id="RHEA:24898"/>
        <dbReference type="ChEBI" id="CHEBI:33019"/>
        <dbReference type="ChEBI" id="CHEBI:37565"/>
        <dbReference type="ChEBI" id="CHEBI:58805"/>
        <dbReference type="EC" id="2.7.7.65"/>
    </reaction>
</comment>
<feature type="transmembrane region" description="Helical" evidence="5">
    <location>
        <begin position="172"/>
        <end position="191"/>
    </location>
</feature>
<evidence type="ECO:0000259" key="6">
    <source>
        <dbReference type="PROSITE" id="PS50887"/>
    </source>
</evidence>
<keyword evidence="5" id="KW-0472">Membrane</keyword>
<feature type="transmembrane region" description="Helical" evidence="5">
    <location>
        <begin position="66"/>
        <end position="86"/>
    </location>
</feature>
<reference evidence="8" key="1">
    <citation type="submission" date="2016-07" db="EMBL/GenBank/DDBJ databases">
        <authorList>
            <person name="Florea S."/>
            <person name="Webb J.S."/>
            <person name="Jaromczyk J."/>
            <person name="Schardl C.L."/>
        </authorList>
    </citation>
    <scope>NUCLEOTIDE SEQUENCE [LARGE SCALE GENOMIC DNA]</scope>
    <source>
        <strain evidence="8">KCTC 42131</strain>
    </source>
</reference>
<dbReference type="STRING" id="1524254.PHACT_03990"/>
<evidence type="ECO:0000256" key="1">
    <source>
        <dbReference type="ARBA" id="ARBA00001946"/>
    </source>
</evidence>
<organism evidence="7 8">
    <name type="scientific">Pseudohongiella acticola</name>
    <dbReference type="NCBI Taxonomy" id="1524254"/>
    <lineage>
        <taxon>Bacteria</taxon>
        <taxon>Pseudomonadati</taxon>
        <taxon>Pseudomonadota</taxon>
        <taxon>Gammaproteobacteria</taxon>
        <taxon>Pseudomonadales</taxon>
        <taxon>Pseudohongiellaceae</taxon>
        <taxon>Pseudohongiella</taxon>
    </lineage>
</organism>
<feature type="transmembrane region" description="Helical" evidence="5">
    <location>
        <begin position="6"/>
        <end position="23"/>
    </location>
</feature>
<dbReference type="Proteomes" id="UP000175669">
    <property type="component" value="Unassembled WGS sequence"/>
</dbReference>
<dbReference type="OrthoDB" id="9812260at2"/>
<feature type="transmembrane region" description="Helical" evidence="5">
    <location>
        <begin position="98"/>
        <end position="119"/>
    </location>
</feature>
<dbReference type="FunFam" id="3.30.70.270:FF:000001">
    <property type="entry name" value="Diguanylate cyclase domain protein"/>
    <property type="match status" value="1"/>
</dbReference>
<dbReference type="AlphaFoldDB" id="A0A1E8CIV3"/>
<feature type="transmembrane region" description="Helical" evidence="5">
    <location>
        <begin position="203"/>
        <end position="220"/>
    </location>
</feature>
<dbReference type="PROSITE" id="PS50887">
    <property type="entry name" value="GGDEF"/>
    <property type="match status" value="1"/>
</dbReference>
<name>A0A1E8CIV3_9GAMM</name>
<dbReference type="Gene3D" id="3.30.70.270">
    <property type="match status" value="1"/>
</dbReference>
<dbReference type="SMART" id="SM00267">
    <property type="entry name" value="GGDEF"/>
    <property type="match status" value="1"/>
</dbReference>
<dbReference type="InterPro" id="IPR000160">
    <property type="entry name" value="GGDEF_dom"/>
</dbReference>
<dbReference type="InterPro" id="IPR029787">
    <property type="entry name" value="Nucleotide_cyclase"/>
</dbReference>
<evidence type="ECO:0000256" key="3">
    <source>
        <dbReference type="ARBA" id="ARBA00034247"/>
    </source>
</evidence>
<keyword evidence="5" id="KW-0812">Transmembrane</keyword>
<dbReference type="Pfam" id="PF16927">
    <property type="entry name" value="HisKA_7TM"/>
    <property type="match status" value="1"/>
</dbReference>
<feature type="domain" description="GGDEF" evidence="6">
    <location>
        <begin position="378"/>
        <end position="512"/>
    </location>
</feature>
<sequence>MLFWTIPSLLGTVLSVYMSFYAVKRIPAPTGPYVVALGAAMAWWCAMQWAGLLWHNIEYRYLTSQMQYLGIASVPVLWLSTALSYCGYSAFLSRWYPLLWLVPVLTIAVAFSNELHGLLWSDFDLSASGPGLLIDYGPWFRANTAFSYTMVLAGTVLVAVRIGLAPLYRWRLLTVLVAPTLVLAINLPFVLGSRYLPIDPTPIGFVIAAAVMLIASRRRLFSTVPVARRLTVDNISDGLVVIDNAGNIVDFNPVASKILDVWQAGIGKPLPGELADKLRSDSQGHADIILADGRCLDVRVSDLTTKDDARTGRVILLRDVTQERVAQQKLIAAEVEMRALNEQLQTIANTDELTQLANRRRLYEVLTTEWSRANRYQRPLSIILFDFDHFKRVNDTYGHQVGDEVLKKASSRLSEITRPEDVPARHGGEEFALLLPETDLEKAVEVAIKVHRALSVLEYTDPGGNIFAVTISVGVASKEARDKSQDSLIARADRAMYETKKTGRNGVSMAQGDTVLRFTS</sequence>
<dbReference type="InterPro" id="IPR035965">
    <property type="entry name" value="PAS-like_dom_sf"/>
</dbReference>
<dbReference type="PANTHER" id="PTHR45138:SF9">
    <property type="entry name" value="DIGUANYLATE CYCLASE DGCM-RELATED"/>
    <property type="match status" value="1"/>
</dbReference>
<dbReference type="GO" id="GO:0043709">
    <property type="term" value="P:cell adhesion involved in single-species biofilm formation"/>
    <property type="evidence" value="ECO:0007669"/>
    <property type="project" value="TreeGrafter"/>
</dbReference>
<dbReference type="EMBL" id="MASR01000001">
    <property type="protein sequence ID" value="OFE12401.1"/>
    <property type="molecule type" value="Genomic_DNA"/>
</dbReference>
<comment type="caution">
    <text evidence="7">The sequence shown here is derived from an EMBL/GenBank/DDBJ whole genome shotgun (WGS) entry which is preliminary data.</text>
</comment>
<accession>A0A1E8CIV3</accession>
<evidence type="ECO:0000256" key="4">
    <source>
        <dbReference type="SAM" id="Coils"/>
    </source>
</evidence>
<dbReference type="Pfam" id="PF00990">
    <property type="entry name" value="GGDEF"/>
    <property type="match status" value="1"/>
</dbReference>
<evidence type="ECO:0000256" key="5">
    <source>
        <dbReference type="SAM" id="Phobius"/>
    </source>
</evidence>
<dbReference type="GO" id="GO:1902201">
    <property type="term" value="P:negative regulation of bacterial-type flagellum-dependent cell motility"/>
    <property type="evidence" value="ECO:0007669"/>
    <property type="project" value="TreeGrafter"/>
</dbReference>
<keyword evidence="4" id="KW-0175">Coiled coil</keyword>
<dbReference type="Gene3D" id="3.30.450.20">
    <property type="entry name" value="PAS domain"/>
    <property type="match status" value="1"/>
</dbReference>
<comment type="cofactor">
    <cofactor evidence="1">
        <name>Mg(2+)</name>
        <dbReference type="ChEBI" id="CHEBI:18420"/>
    </cofactor>
</comment>
<dbReference type="SUPFAM" id="SSF55785">
    <property type="entry name" value="PYP-like sensor domain (PAS domain)"/>
    <property type="match status" value="1"/>
</dbReference>
<proteinExistence type="predicted"/>
<dbReference type="NCBIfam" id="TIGR00254">
    <property type="entry name" value="GGDEF"/>
    <property type="match status" value="1"/>
</dbReference>
<dbReference type="GO" id="GO:0005886">
    <property type="term" value="C:plasma membrane"/>
    <property type="evidence" value="ECO:0007669"/>
    <property type="project" value="TreeGrafter"/>
</dbReference>
<evidence type="ECO:0000256" key="2">
    <source>
        <dbReference type="ARBA" id="ARBA00012528"/>
    </source>
</evidence>
<dbReference type="InterPro" id="IPR031621">
    <property type="entry name" value="HisKA_7TM"/>
</dbReference>
<dbReference type="RefSeq" id="WP_070116024.1">
    <property type="nucleotide sequence ID" value="NZ_MASR01000001.1"/>
</dbReference>
<keyword evidence="8" id="KW-1185">Reference proteome</keyword>
<dbReference type="InterPro" id="IPR050469">
    <property type="entry name" value="Diguanylate_Cyclase"/>
</dbReference>
<dbReference type="EC" id="2.7.7.65" evidence="2"/>
<feature type="transmembrane region" description="Helical" evidence="5">
    <location>
        <begin position="35"/>
        <end position="54"/>
    </location>
</feature>
<dbReference type="InterPro" id="IPR043128">
    <property type="entry name" value="Rev_trsase/Diguanyl_cyclase"/>
</dbReference>
<dbReference type="CDD" id="cd01949">
    <property type="entry name" value="GGDEF"/>
    <property type="match status" value="1"/>
</dbReference>
<evidence type="ECO:0000313" key="7">
    <source>
        <dbReference type="EMBL" id="OFE12401.1"/>
    </source>
</evidence>
<protein>
    <recommendedName>
        <fullName evidence="2">diguanylate cyclase</fullName>
        <ecNumber evidence="2">2.7.7.65</ecNumber>
    </recommendedName>
</protein>
<dbReference type="GO" id="GO:0052621">
    <property type="term" value="F:diguanylate cyclase activity"/>
    <property type="evidence" value="ECO:0007669"/>
    <property type="project" value="UniProtKB-EC"/>
</dbReference>